<dbReference type="Proteomes" id="UP000037395">
    <property type="component" value="Unassembled WGS sequence"/>
</dbReference>
<proteinExistence type="predicted"/>
<dbReference type="Pfam" id="PF00550">
    <property type="entry name" value="PP-binding"/>
    <property type="match status" value="1"/>
</dbReference>
<dbReference type="InterPro" id="IPR009081">
    <property type="entry name" value="PP-bd_ACP"/>
</dbReference>
<reference evidence="2" key="1">
    <citation type="submission" date="2016-08" db="EMBL/GenBank/DDBJ databases">
        <title>Sequencing, Assembly and Comparative Genomics of S. aureofaciens ATCC 10762.</title>
        <authorList>
            <person name="Gradnigo J.S."/>
            <person name="Johnson N."/>
            <person name="Somerville G.A."/>
        </authorList>
    </citation>
    <scope>NUCLEOTIDE SEQUENCE [LARGE SCALE GENOMIC DNA]</scope>
    <source>
        <strain evidence="2">ATCC 10762</strain>
    </source>
</reference>
<evidence type="ECO:0000313" key="2">
    <source>
        <dbReference type="EMBL" id="OEV39758.1"/>
    </source>
</evidence>
<dbReference type="SUPFAM" id="SSF47336">
    <property type="entry name" value="ACP-like"/>
    <property type="match status" value="1"/>
</dbReference>
<evidence type="ECO:0000259" key="1">
    <source>
        <dbReference type="PROSITE" id="PS50075"/>
    </source>
</evidence>
<accession>A0A1E7NGI1</accession>
<dbReference type="AlphaFoldDB" id="A0A1E7NGI1"/>
<evidence type="ECO:0000313" key="3">
    <source>
        <dbReference type="Proteomes" id="UP000037395"/>
    </source>
</evidence>
<dbReference type="RefSeq" id="WP_030279555.1">
    <property type="nucleotide sequence ID" value="NZ_JBEXMP010000009.1"/>
</dbReference>
<comment type="caution">
    <text evidence="2">The sequence shown here is derived from an EMBL/GenBank/DDBJ whole genome shotgun (WGS) entry which is preliminary data.</text>
</comment>
<keyword evidence="3" id="KW-1185">Reference proteome</keyword>
<gene>
    <name evidence="2" type="ORF">HS99_0003655</name>
</gene>
<feature type="domain" description="Carrier" evidence="1">
    <location>
        <begin position="1"/>
        <end position="79"/>
    </location>
</feature>
<dbReference type="PROSITE" id="PS50075">
    <property type="entry name" value="CARRIER"/>
    <property type="match status" value="1"/>
</dbReference>
<dbReference type="InterPro" id="IPR036736">
    <property type="entry name" value="ACP-like_sf"/>
</dbReference>
<dbReference type="Gene3D" id="1.10.1200.10">
    <property type="entry name" value="ACP-like"/>
    <property type="match status" value="1"/>
</dbReference>
<dbReference type="EMBL" id="JPRF03000001">
    <property type="protein sequence ID" value="OEV39758.1"/>
    <property type="molecule type" value="Genomic_DNA"/>
</dbReference>
<protein>
    <submittedName>
        <fullName evidence="2">D-alanyl carrier protein</fullName>
    </submittedName>
</protein>
<dbReference type="OrthoDB" id="677810at2"/>
<name>A0A1E7NGI1_KITAU</name>
<organism evidence="2 3">
    <name type="scientific">Kitasatospora aureofaciens</name>
    <name type="common">Streptomyces aureofaciens</name>
    <dbReference type="NCBI Taxonomy" id="1894"/>
    <lineage>
        <taxon>Bacteria</taxon>
        <taxon>Bacillati</taxon>
        <taxon>Actinomycetota</taxon>
        <taxon>Actinomycetes</taxon>
        <taxon>Kitasatosporales</taxon>
        <taxon>Streptomycetaceae</taxon>
        <taxon>Kitasatospora</taxon>
    </lineage>
</organism>
<sequence>MTTADHKPQILAFLAQFFGEHRLTDDEDIFATGFVNSLFIMQLVLFVEGEFDITVDDDDLEMANFNTVRAIDALVTRKRAAVGAAAQHS</sequence>